<feature type="compositionally biased region" description="Polar residues" evidence="1">
    <location>
        <begin position="105"/>
        <end position="127"/>
    </location>
</feature>
<dbReference type="AlphaFoldDB" id="A0AAV7IUZ6"/>
<organism evidence="2 3">
    <name type="scientific">Cotesia glomerata</name>
    <name type="common">Lepidopteran parasitic wasp</name>
    <name type="synonym">Apanteles glomeratus</name>
    <dbReference type="NCBI Taxonomy" id="32391"/>
    <lineage>
        <taxon>Eukaryota</taxon>
        <taxon>Metazoa</taxon>
        <taxon>Ecdysozoa</taxon>
        <taxon>Arthropoda</taxon>
        <taxon>Hexapoda</taxon>
        <taxon>Insecta</taxon>
        <taxon>Pterygota</taxon>
        <taxon>Neoptera</taxon>
        <taxon>Endopterygota</taxon>
        <taxon>Hymenoptera</taxon>
        <taxon>Apocrita</taxon>
        <taxon>Ichneumonoidea</taxon>
        <taxon>Braconidae</taxon>
        <taxon>Microgastrinae</taxon>
        <taxon>Cotesia</taxon>
    </lineage>
</organism>
<feature type="compositionally biased region" description="Polar residues" evidence="1">
    <location>
        <begin position="158"/>
        <end position="173"/>
    </location>
</feature>
<evidence type="ECO:0000313" key="2">
    <source>
        <dbReference type="EMBL" id="KAH0557566.1"/>
    </source>
</evidence>
<comment type="caution">
    <text evidence="2">The sequence shown here is derived from an EMBL/GenBank/DDBJ whole genome shotgun (WGS) entry which is preliminary data.</text>
</comment>
<feature type="region of interest" description="Disordered" evidence="1">
    <location>
        <begin position="76"/>
        <end position="131"/>
    </location>
</feature>
<dbReference type="EMBL" id="JAHXZJ010000747">
    <property type="protein sequence ID" value="KAH0557566.1"/>
    <property type="molecule type" value="Genomic_DNA"/>
</dbReference>
<gene>
    <name evidence="2" type="ORF">KQX54_008282</name>
</gene>
<reference evidence="2 3" key="1">
    <citation type="journal article" date="2021" name="J. Hered.">
        <title>A chromosome-level genome assembly of the parasitoid wasp, Cotesia glomerata (Hymenoptera: Braconidae).</title>
        <authorList>
            <person name="Pinto B.J."/>
            <person name="Weis J.J."/>
            <person name="Gamble T."/>
            <person name="Ode P.J."/>
            <person name="Paul R."/>
            <person name="Zaspel J.M."/>
        </authorList>
    </citation>
    <scope>NUCLEOTIDE SEQUENCE [LARGE SCALE GENOMIC DNA]</scope>
    <source>
        <strain evidence="2">CgM1</strain>
    </source>
</reference>
<sequence>MLNKNYSVLNNPKIKKTKWIIKIKSSFPAMAENAKNSQAIHANNSPTVIHSKRKFPNASEEDLNFLGQNIAPDLNRSRSLSRERTSPNKELIDDGFIHPRRYSKQPPSTENARPSTANRFETISNPDDMNIDGDTHLIQSQIFLRPAGKDTTRRRSTIDNTNDPAPPTATKSTIKPPPIHSKGIQIKALLKTLIDNRIDNKSFWIKHVGYTFTKEPLVDIFASTKDTFNNIKNVLKTNKMEFYSCAENHDKDAECPVAKTVILPSPNVPTERKWTFCLLRRLPLHEICQQPNENGIISKKTNKI</sequence>
<dbReference type="Proteomes" id="UP000826195">
    <property type="component" value="Unassembled WGS sequence"/>
</dbReference>
<accession>A0AAV7IUZ6</accession>
<feature type="region of interest" description="Disordered" evidence="1">
    <location>
        <begin position="148"/>
        <end position="178"/>
    </location>
</feature>
<feature type="compositionally biased region" description="Basic and acidic residues" evidence="1">
    <location>
        <begin position="80"/>
        <end position="97"/>
    </location>
</feature>
<evidence type="ECO:0000256" key="1">
    <source>
        <dbReference type="SAM" id="MobiDB-lite"/>
    </source>
</evidence>
<name>A0AAV7IUZ6_COTGL</name>
<protein>
    <submittedName>
        <fullName evidence="2">Uncharacterized protein</fullName>
    </submittedName>
</protein>
<feature type="compositionally biased region" description="Basic and acidic residues" evidence="1">
    <location>
        <begin position="148"/>
        <end position="157"/>
    </location>
</feature>
<keyword evidence="3" id="KW-1185">Reference proteome</keyword>
<proteinExistence type="predicted"/>
<evidence type="ECO:0000313" key="3">
    <source>
        <dbReference type="Proteomes" id="UP000826195"/>
    </source>
</evidence>